<dbReference type="NCBIfam" id="NF041390">
    <property type="entry name" value="TadE_Rv3655c"/>
    <property type="match status" value="1"/>
</dbReference>
<dbReference type="EMBL" id="CP008889">
    <property type="protein sequence ID" value="AIF41654.1"/>
    <property type="molecule type" value="Genomic_DNA"/>
</dbReference>
<accession>A0A075JI91</accession>
<protein>
    <submittedName>
        <fullName evidence="1">Uncharacterized protein</fullName>
    </submittedName>
</protein>
<proteinExistence type="predicted"/>
<sequence>MATAEFAVALPAVVVVVSLVVALTQLLLTHHRTWNAASVAARSAARGDGDDAVRRAVAATGVPATLSVARDGGWVTVSLVARPPSPLGWVLPDVTARAVAAQEEGP</sequence>
<name>A0A075JI91_9MICO</name>
<evidence type="ECO:0000313" key="2">
    <source>
        <dbReference type="Proteomes" id="UP000027986"/>
    </source>
</evidence>
<gene>
    <name evidence="1" type="ORF">HX89_12750</name>
</gene>
<dbReference type="Pfam" id="PF13400">
    <property type="entry name" value="Tad"/>
    <property type="match status" value="1"/>
</dbReference>
<dbReference type="InterPro" id="IPR028087">
    <property type="entry name" value="Tad_N"/>
</dbReference>
<evidence type="ECO:0000313" key="1">
    <source>
        <dbReference type="EMBL" id="AIF41654.1"/>
    </source>
</evidence>
<dbReference type="Proteomes" id="UP000027986">
    <property type="component" value="Chromosome"/>
</dbReference>
<organism evidence="1 2">
    <name type="scientific">Dermacoccus nishinomiyaensis</name>
    <dbReference type="NCBI Taxonomy" id="1274"/>
    <lineage>
        <taxon>Bacteria</taxon>
        <taxon>Bacillati</taxon>
        <taxon>Actinomycetota</taxon>
        <taxon>Actinomycetes</taxon>
        <taxon>Micrococcales</taxon>
        <taxon>Dermacoccaceae</taxon>
        <taxon>Dermacoccus</taxon>
    </lineage>
</organism>
<dbReference type="InterPro" id="IPR049790">
    <property type="entry name" value="Rv3655c/TadE"/>
</dbReference>
<keyword evidence="2" id="KW-1185">Reference proteome</keyword>
<dbReference type="HOGENOM" id="CLU_2218800_0_0_11"/>
<dbReference type="RefSeq" id="WP_038569562.1">
    <property type="nucleotide sequence ID" value="NZ_CAKZHM010000180.1"/>
</dbReference>
<dbReference type="KEGG" id="dni:HX89_12750"/>
<dbReference type="AlphaFoldDB" id="A0A075JI91"/>
<dbReference type="GeneID" id="51969014"/>
<reference evidence="1 2" key="1">
    <citation type="submission" date="2014-07" db="EMBL/GenBank/DDBJ databases">
        <title>Genome Sequencing of Dermacoccus nishinomiyaensis.</title>
        <authorList>
            <person name="Hong K.W."/>
            <person name="Chan K.G."/>
        </authorList>
    </citation>
    <scope>NUCLEOTIDE SEQUENCE [LARGE SCALE GENOMIC DNA]</scope>
    <source>
        <strain evidence="1 2">M25</strain>
    </source>
</reference>